<gene>
    <name evidence="1" type="ordered locus">LRHM_2773</name>
</gene>
<proteinExistence type="predicted"/>
<reference evidence="1 2" key="1">
    <citation type="journal article" date="2009" name="J. Bacteriol.">
        <title>Complete genome sequence of the probiotic Lactobacillus rhamnosus ATCC 53103.</title>
        <authorList>
            <person name="Morita H."/>
            <person name="Toh H."/>
            <person name="Oshima K."/>
            <person name="Murakami M."/>
            <person name="Taylor T.D."/>
            <person name="Igimi S."/>
            <person name="Hattori M."/>
        </authorList>
    </citation>
    <scope>NUCLEOTIDE SEQUENCE [LARGE SCALE GENOMIC DNA]</scope>
    <source>
        <strain evidence="2">ATCC 53103 / LMG 18243 / GG [Tokyo]</strain>
    </source>
</reference>
<accession>A0A809N2C7</accession>
<evidence type="ECO:0000313" key="2">
    <source>
        <dbReference type="Proteomes" id="UP000002067"/>
    </source>
</evidence>
<sequence>MLNTKALKLYMFSSTIGIVMWLKHSLTSQSIGVAVSLNLGYIFFLIGGIFQKPKLVVASSFLIIYGNLGFVKQVNGDAGHSFSKVASLLIIILCLITFYLLKTNTLSFLIPLVSLIINGALVSIKTHDQN</sequence>
<protein>
    <submittedName>
        <fullName evidence="1">Uncharacterized protein</fullName>
    </submittedName>
</protein>
<dbReference type="KEGG" id="lrg:LRHM_2773"/>
<name>A0A809N2C7_LACRG</name>
<dbReference type="AlphaFoldDB" id="A0A809N2C7"/>
<organism evidence="1 2">
    <name type="scientific">Lacticaseibacillus rhamnosus (strain ATCC 53103 / LMG 18243 / GG)</name>
    <name type="common">Lactobacillus rhamnosus</name>
    <dbReference type="NCBI Taxonomy" id="568703"/>
    <lineage>
        <taxon>Bacteria</taxon>
        <taxon>Bacillati</taxon>
        <taxon>Bacillota</taxon>
        <taxon>Bacilli</taxon>
        <taxon>Lactobacillales</taxon>
        <taxon>Lactobacillaceae</taxon>
        <taxon>Lacticaseibacillus</taxon>
    </lineage>
</organism>
<dbReference type="Proteomes" id="UP000002067">
    <property type="component" value="Chromosome"/>
</dbReference>
<evidence type="ECO:0000313" key="1">
    <source>
        <dbReference type="EMBL" id="BAI43300.1"/>
    </source>
</evidence>
<dbReference type="EMBL" id="AP011548">
    <property type="protein sequence ID" value="BAI43300.1"/>
    <property type="molecule type" value="Genomic_DNA"/>
</dbReference>